<evidence type="ECO:0000313" key="2">
    <source>
        <dbReference type="Proteomes" id="UP000707731"/>
    </source>
</evidence>
<organism evidence="1 2">
    <name type="scientific">Nocardia higoensis</name>
    <dbReference type="NCBI Taxonomy" id="228599"/>
    <lineage>
        <taxon>Bacteria</taxon>
        <taxon>Bacillati</taxon>
        <taxon>Actinomycetota</taxon>
        <taxon>Actinomycetes</taxon>
        <taxon>Mycobacteriales</taxon>
        <taxon>Nocardiaceae</taxon>
        <taxon>Nocardia</taxon>
    </lineage>
</organism>
<name>A0ABS0DE10_9NOCA</name>
<dbReference type="Proteomes" id="UP000707731">
    <property type="component" value="Unassembled WGS sequence"/>
</dbReference>
<accession>A0ABS0DE10</accession>
<protein>
    <submittedName>
        <fullName evidence="1">Uncharacterized protein</fullName>
    </submittedName>
</protein>
<gene>
    <name evidence="1" type="ORF">IU449_19440</name>
</gene>
<sequence>MARHDAAEMIEEWRVPVGARRARVIKAALLGALRHRGVGPELIADMAIGPLVEALAQVELELADARRRIDELERASAGAPGAGHQMP</sequence>
<proteinExistence type="predicted"/>
<dbReference type="EMBL" id="JADLQN010000003">
    <property type="protein sequence ID" value="MBF6356692.1"/>
    <property type="molecule type" value="Genomic_DNA"/>
</dbReference>
<comment type="caution">
    <text evidence="1">The sequence shown here is derived from an EMBL/GenBank/DDBJ whole genome shotgun (WGS) entry which is preliminary data.</text>
</comment>
<reference evidence="1 2" key="1">
    <citation type="submission" date="2020-10" db="EMBL/GenBank/DDBJ databases">
        <title>Identification of Nocardia species via Next-generation sequencing and recognition of intraspecies genetic diversity.</title>
        <authorList>
            <person name="Li P."/>
            <person name="Li P."/>
            <person name="Lu B."/>
        </authorList>
    </citation>
    <scope>NUCLEOTIDE SEQUENCE [LARGE SCALE GENOMIC DNA]</scope>
    <source>
        <strain evidence="1 2">BJ06-0143</strain>
    </source>
</reference>
<evidence type="ECO:0000313" key="1">
    <source>
        <dbReference type="EMBL" id="MBF6356692.1"/>
    </source>
</evidence>
<keyword evidence="2" id="KW-1185">Reference proteome</keyword>